<dbReference type="InterPro" id="IPR020103">
    <property type="entry name" value="PsdUridine_synth_cat_dom_sf"/>
</dbReference>
<evidence type="ECO:0000256" key="7">
    <source>
        <dbReference type="RuleBase" id="RU362028"/>
    </source>
</evidence>
<evidence type="ECO:0000256" key="1">
    <source>
        <dbReference type="ARBA" id="ARBA00000073"/>
    </source>
</evidence>
<dbReference type="InterPro" id="IPR006225">
    <property type="entry name" value="PsdUridine_synth_RluC/D"/>
</dbReference>
<dbReference type="PROSITE" id="PS50889">
    <property type="entry name" value="S4"/>
    <property type="match status" value="1"/>
</dbReference>
<dbReference type="InterPro" id="IPR006224">
    <property type="entry name" value="PsdUridine_synth_RluA-like_CS"/>
</dbReference>
<dbReference type="PANTHER" id="PTHR21600:SF44">
    <property type="entry name" value="RIBOSOMAL LARGE SUBUNIT PSEUDOURIDINE SYNTHASE D"/>
    <property type="match status" value="1"/>
</dbReference>
<dbReference type="InterPro" id="IPR036986">
    <property type="entry name" value="S4_RNA-bd_sf"/>
</dbReference>
<comment type="function">
    <text evidence="7">Responsible for synthesis of pseudouridine from uracil.</text>
</comment>
<dbReference type="InterPro" id="IPR002942">
    <property type="entry name" value="S4_RNA-bd"/>
</dbReference>
<evidence type="ECO:0000256" key="2">
    <source>
        <dbReference type="ARBA" id="ARBA00010876"/>
    </source>
</evidence>
<comment type="similarity">
    <text evidence="2 7">Belongs to the pseudouridine synthase RluA family.</text>
</comment>
<comment type="caution">
    <text evidence="9">The sequence shown here is derived from an EMBL/GenBank/DDBJ whole genome shotgun (WGS) entry which is preliminary data.</text>
</comment>
<proteinExistence type="inferred from homology"/>
<dbReference type="Pfam" id="PF00849">
    <property type="entry name" value="PseudoU_synth_2"/>
    <property type="match status" value="1"/>
</dbReference>
<feature type="active site" evidence="5">
    <location>
        <position position="143"/>
    </location>
</feature>
<evidence type="ECO:0000313" key="10">
    <source>
        <dbReference type="Proteomes" id="UP000824091"/>
    </source>
</evidence>
<evidence type="ECO:0000313" key="9">
    <source>
        <dbReference type="EMBL" id="HIU27310.1"/>
    </source>
</evidence>
<dbReference type="EC" id="5.4.99.-" evidence="7"/>
<dbReference type="Gene3D" id="3.10.290.10">
    <property type="entry name" value="RNA-binding S4 domain"/>
    <property type="match status" value="1"/>
</dbReference>
<dbReference type="InterPro" id="IPR006145">
    <property type="entry name" value="PsdUridine_synth_RsuA/RluA"/>
</dbReference>
<dbReference type="Proteomes" id="UP000824091">
    <property type="component" value="Unassembled WGS sequence"/>
</dbReference>
<evidence type="ECO:0000259" key="8">
    <source>
        <dbReference type="SMART" id="SM00363"/>
    </source>
</evidence>
<dbReference type="GO" id="GO:0000455">
    <property type="term" value="P:enzyme-directed rRNA pseudouridine synthesis"/>
    <property type="evidence" value="ECO:0007669"/>
    <property type="project" value="TreeGrafter"/>
</dbReference>
<accession>A0A9D1I5F2</accession>
<dbReference type="Gene3D" id="3.30.2350.10">
    <property type="entry name" value="Pseudouridine synthase"/>
    <property type="match status" value="1"/>
</dbReference>
<dbReference type="InterPro" id="IPR050188">
    <property type="entry name" value="RluA_PseudoU_synthase"/>
</dbReference>
<gene>
    <name evidence="9" type="ORF">IAD16_02870</name>
</gene>
<dbReference type="AlphaFoldDB" id="A0A9D1I5F2"/>
<reference evidence="9" key="1">
    <citation type="submission" date="2020-10" db="EMBL/GenBank/DDBJ databases">
        <authorList>
            <person name="Gilroy R."/>
        </authorList>
    </citation>
    <scope>NUCLEOTIDE SEQUENCE</scope>
    <source>
        <strain evidence="9">11300</strain>
    </source>
</reference>
<evidence type="ECO:0000256" key="4">
    <source>
        <dbReference type="ARBA" id="ARBA00023235"/>
    </source>
</evidence>
<dbReference type="FunFam" id="3.30.2350.10:FF:000006">
    <property type="entry name" value="Pseudouridine synthase"/>
    <property type="match status" value="1"/>
</dbReference>
<dbReference type="NCBIfam" id="TIGR00005">
    <property type="entry name" value="rluA_subfam"/>
    <property type="match status" value="1"/>
</dbReference>
<dbReference type="SUPFAM" id="SSF55120">
    <property type="entry name" value="Pseudouridine synthase"/>
    <property type="match status" value="1"/>
</dbReference>
<name>A0A9D1I5F2_9FIRM</name>
<comment type="catalytic activity">
    <reaction evidence="1 7">
        <text>a uridine in RNA = a pseudouridine in RNA</text>
        <dbReference type="Rhea" id="RHEA:48348"/>
        <dbReference type="Rhea" id="RHEA-COMP:12068"/>
        <dbReference type="Rhea" id="RHEA-COMP:12069"/>
        <dbReference type="ChEBI" id="CHEBI:65314"/>
        <dbReference type="ChEBI" id="CHEBI:65315"/>
    </reaction>
</comment>
<feature type="domain" description="RNA-binding S4" evidence="8">
    <location>
        <begin position="18"/>
        <end position="76"/>
    </location>
</feature>
<evidence type="ECO:0000256" key="5">
    <source>
        <dbReference type="PIRSR" id="PIRSR606225-1"/>
    </source>
</evidence>
<dbReference type="SMART" id="SM00363">
    <property type="entry name" value="S4"/>
    <property type="match status" value="1"/>
</dbReference>
<evidence type="ECO:0000256" key="6">
    <source>
        <dbReference type="PROSITE-ProRule" id="PRU00182"/>
    </source>
</evidence>
<dbReference type="EMBL" id="DVMO01000044">
    <property type="protein sequence ID" value="HIU27310.1"/>
    <property type="molecule type" value="Genomic_DNA"/>
</dbReference>
<dbReference type="GO" id="GO:0003723">
    <property type="term" value="F:RNA binding"/>
    <property type="evidence" value="ECO:0007669"/>
    <property type="project" value="UniProtKB-KW"/>
</dbReference>
<dbReference type="PANTHER" id="PTHR21600">
    <property type="entry name" value="MITOCHONDRIAL RNA PSEUDOURIDINE SYNTHASE"/>
    <property type="match status" value="1"/>
</dbReference>
<sequence length="314" mass="35165">MQEPQVFTFSIDQENKGTRIDLVLSLQLEEVSRSFIQKLIEQGNVRVNGNRELSKKYKVAAGDEIQLILPPAEEIEARPEDIPLDIVYEDEDLLVVNKPRGMVVHPAPGNESGTLVNALLWHCKGKLSSINGKMRPGIVHRIDKDTSGLLVVAKSDIAHRALSAQLAEHSITRKYEALVYDNFSQDEGTVDAPIGRDPNNRLRQAVITDGRHTARRAVTHWSVKERFGKMTLIQAVLETGRTHQIRVHMAYIRHPLVGDMTYGPRKQHVNVEGQLLHAGVLGFVHPVTGDYMEFSCPKPDIFESVLAKLRNGVK</sequence>
<dbReference type="CDD" id="cd00165">
    <property type="entry name" value="S4"/>
    <property type="match status" value="1"/>
</dbReference>
<keyword evidence="4 7" id="KW-0413">Isomerase</keyword>
<protein>
    <recommendedName>
        <fullName evidence="7">Pseudouridine synthase</fullName>
        <ecNumber evidence="7">5.4.99.-</ecNumber>
    </recommendedName>
</protein>
<evidence type="ECO:0000256" key="3">
    <source>
        <dbReference type="ARBA" id="ARBA00022884"/>
    </source>
</evidence>
<dbReference type="SUPFAM" id="SSF55174">
    <property type="entry name" value="Alpha-L RNA-binding motif"/>
    <property type="match status" value="1"/>
</dbReference>
<keyword evidence="3 6" id="KW-0694">RNA-binding</keyword>
<reference evidence="9" key="2">
    <citation type="journal article" date="2021" name="PeerJ">
        <title>Extensive microbial diversity within the chicken gut microbiome revealed by metagenomics and culture.</title>
        <authorList>
            <person name="Gilroy R."/>
            <person name="Ravi A."/>
            <person name="Getino M."/>
            <person name="Pursley I."/>
            <person name="Horton D.L."/>
            <person name="Alikhan N.F."/>
            <person name="Baker D."/>
            <person name="Gharbi K."/>
            <person name="Hall N."/>
            <person name="Watson M."/>
            <person name="Adriaenssens E.M."/>
            <person name="Foster-Nyarko E."/>
            <person name="Jarju S."/>
            <person name="Secka A."/>
            <person name="Antonio M."/>
            <person name="Oren A."/>
            <person name="Chaudhuri R.R."/>
            <person name="La Ragione R."/>
            <person name="Hildebrand F."/>
            <person name="Pallen M.J."/>
        </authorList>
    </citation>
    <scope>NUCLEOTIDE SEQUENCE</scope>
    <source>
        <strain evidence="9">11300</strain>
    </source>
</reference>
<dbReference type="Pfam" id="PF01479">
    <property type="entry name" value="S4"/>
    <property type="match status" value="1"/>
</dbReference>
<dbReference type="PROSITE" id="PS01129">
    <property type="entry name" value="PSI_RLU"/>
    <property type="match status" value="1"/>
</dbReference>
<dbReference type="CDD" id="cd02869">
    <property type="entry name" value="PseudoU_synth_RluA_like"/>
    <property type="match status" value="1"/>
</dbReference>
<dbReference type="GO" id="GO:0120159">
    <property type="term" value="F:rRNA pseudouridine synthase activity"/>
    <property type="evidence" value="ECO:0007669"/>
    <property type="project" value="UniProtKB-ARBA"/>
</dbReference>
<organism evidence="9 10">
    <name type="scientific">Candidatus Fimisoma avicola</name>
    <dbReference type="NCBI Taxonomy" id="2840826"/>
    <lineage>
        <taxon>Bacteria</taxon>
        <taxon>Bacillati</taxon>
        <taxon>Bacillota</taxon>
        <taxon>Clostridia</taxon>
        <taxon>Eubacteriales</taxon>
        <taxon>Candidatus Fimisoma</taxon>
    </lineage>
</organism>